<protein>
    <submittedName>
        <fullName evidence="2">38391_t:CDS:1</fullName>
    </submittedName>
</protein>
<keyword evidence="3" id="KW-1185">Reference proteome</keyword>
<dbReference type="Proteomes" id="UP000789901">
    <property type="component" value="Unassembled WGS sequence"/>
</dbReference>
<reference evidence="2 3" key="1">
    <citation type="submission" date="2021-06" db="EMBL/GenBank/DDBJ databases">
        <authorList>
            <person name="Kallberg Y."/>
            <person name="Tangrot J."/>
            <person name="Rosling A."/>
        </authorList>
    </citation>
    <scope>NUCLEOTIDE SEQUENCE [LARGE SCALE GENOMIC DNA]</scope>
    <source>
        <strain evidence="2 3">120-4 pot B 10/14</strain>
    </source>
</reference>
<comment type="caution">
    <text evidence="2">The sequence shown here is derived from an EMBL/GenBank/DDBJ whole genome shotgun (WGS) entry which is preliminary data.</text>
</comment>
<evidence type="ECO:0000313" key="3">
    <source>
        <dbReference type="Proteomes" id="UP000789901"/>
    </source>
</evidence>
<evidence type="ECO:0000256" key="1">
    <source>
        <dbReference type="SAM" id="MobiDB-lite"/>
    </source>
</evidence>
<feature type="non-terminal residue" evidence="2">
    <location>
        <position position="1"/>
    </location>
</feature>
<sequence length="65" mass="7715">PYQSYNNINIQAQYQHMTILIKQNFSEIKTKKIVQTRNSKRQYHGINNDTSNDKNTTQKEQSNNN</sequence>
<proteinExistence type="predicted"/>
<name>A0ABN7XB60_GIGMA</name>
<feature type="region of interest" description="Disordered" evidence="1">
    <location>
        <begin position="36"/>
        <end position="65"/>
    </location>
</feature>
<feature type="compositionally biased region" description="Polar residues" evidence="1">
    <location>
        <begin position="45"/>
        <end position="65"/>
    </location>
</feature>
<evidence type="ECO:0000313" key="2">
    <source>
        <dbReference type="EMBL" id="CAG8852488.1"/>
    </source>
</evidence>
<accession>A0ABN7XB60</accession>
<organism evidence="2 3">
    <name type="scientific">Gigaspora margarita</name>
    <dbReference type="NCBI Taxonomy" id="4874"/>
    <lineage>
        <taxon>Eukaryota</taxon>
        <taxon>Fungi</taxon>
        <taxon>Fungi incertae sedis</taxon>
        <taxon>Mucoromycota</taxon>
        <taxon>Glomeromycotina</taxon>
        <taxon>Glomeromycetes</taxon>
        <taxon>Diversisporales</taxon>
        <taxon>Gigasporaceae</taxon>
        <taxon>Gigaspora</taxon>
    </lineage>
</organism>
<dbReference type="EMBL" id="CAJVQB010112496">
    <property type="protein sequence ID" value="CAG8852488.1"/>
    <property type="molecule type" value="Genomic_DNA"/>
</dbReference>
<gene>
    <name evidence="2" type="ORF">GMARGA_LOCUS41309</name>
</gene>